<organism evidence="2 3">
    <name type="scientific">Capsulimonas corticalis</name>
    <dbReference type="NCBI Taxonomy" id="2219043"/>
    <lineage>
        <taxon>Bacteria</taxon>
        <taxon>Bacillati</taxon>
        <taxon>Armatimonadota</taxon>
        <taxon>Armatimonadia</taxon>
        <taxon>Capsulimonadales</taxon>
        <taxon>Capsulimonadaceae</taxon>
        <taxon>Capsulimonas</taxon>
    </lineage>
</organism>
<dbReference type="EMBL" id="AP025739">
    <property type="protein sequence ID" value="BDI29828.1"/>
    <property type="molecule type" value="Genomic_DNA"/>
</dbReference>
<dbReference type="AlphaFoldDB" id="A0A402D5H8"/>
<reference evidence="2 3" key="1">
    <citation type="journal article" date="2019" name="Int. J. Syst. Evol. Microbiol.">
        <title>Capsulimonas corticalis gen. nov., sp. nov., an aerobic capsulated bacterium, of a novel bacterial order, Capsulimonadales ord. nov., of the class Armatimonadia of the phylum Armatimonadetes.</title>
        <authorList>
            <person name="Li J."/>
            <person name="Kudo C."/>
            <person name="Tonouchi A."/>
        </authorList>
    </citation>
    <scope>NUCLEOTIDE SEQUENCE [LARGE SCALE GENOMIC DNA]</scope>
    <source>
        <strain evidence="2 3">AX-7</strain>
    </source>
</reference>
<dbReference type="InterPro" id="IPR002372">
    <property type="entry name" value="PQQ_rpt_dom"/>
</dbReference>
<dbReference type="PANTHER" id="PTHR34512:SF30">
    <property type="entry name" value="OUTER MEMBRANE PROTEIN ASSEMBLY FACTOR BAMB"/>
    <property type="match status" value="1"/>
</dbReference>
<dbReference type="InterPro" id="IPR011047">
    <property type="entry name" value="Quinoprotein_ADH-like_sf"/>
</dbReference>
<dbReference type="OrthoDB" id="7012117at2"/>
<evidence type="ECO:0000259" key="1">
    <source>
        <dbReference type="Pfam" id="PF13360"/>
    </source>
</evidence>
<dbReference type="SMART" id="SM00564">
    <property type="entry name" value="PQQ"/>
    <property type="match status" value="7"/>
</dbReference>
<name>A0A402D5H8_9BACT</name>
<dbReference type="Gene3D" id="2.130.10.10">
    <property type="entry name" value="YVTN repeat-like/Quinoprotein amine dehydrogenase"/>
    <property type="match status" value="1"/>
</dbReference>
<dbReference type="Proteomes" id="UP000287394">
    <property type="component" value="Chromosome"/>
</dbReference>
<dbReference type="InterPro" id="IPR018391">
    <property type="entry name" value="PQQ_b-propeller_rpt"/>
</dbReference>
<dbReference type="RefSeq" id="WP_119324702.1">
    <property type="nucleotide sequence ID" value="NZ_AP025739.1"/>
</dbReference>
<dbReference type="PANTHER" id="PTHR34512">
    <property type="entry name" value="CELL SURFACE PROTEIN"/>
    <property type="match status" value="1"/>
</dbReference>
<evidence type="ECO:0000313" key="3">
    <source>
        <dbReference type="Proteomes" id="UP000287394"/>
    </source>
</evidence>
<dbReference type="KEGG" id="ccot:CCAX7_18790"/>
<accession>A0A402D5H8</accession>
<dbReference type="Pfam" id="PF13360">
    <property type="entry name" value="PQQ_2"/>
    <property type="match status" value="2"/>
</dbReference>
<evidence type="ECO:0000313" key="2">
    <source>
        <dbReference type="EMBL" id="BDI29828.1"/>
    </source>
</evidence>
<feature type="domain" description="Pyrrolo-quinoline quinone repeat" evidence="1">
    <location>
        <begin position="342"/>
        <end position="531"/>
    </location>
</feature>
<feature type="domain" description="Pyrrolo-quinoline quinone repeat" evidence="1">
    <location>
        <begin position="236"/>
        <end position="335"/>
    </location>
</feature>
<dbReference type="SUPFAM" id="SSF50998">
    <property type="entry name" value="Quinoprotein alcohol dehydrogenase-like"/>
    <property type="match status" value="1"/>
</dbReference>
<sequence>MPLIDLTTFDFSQDLPGDGASPRRAATVRNDDAHAVLHVGVRSPAPWVEIYPQEFALAPLSVQTLVAELRPERARNSSLAPVKAALHAQYLAVGAQDAAALPPDVAIELSIVPPVASCPNCAAALPEGTRECRRCGERIRLCPVCGAPNTWIAHTCRVNATHILRTERDWTTSPGGRPARDGGETLPLGIQLARRWSSPAFPVTNAADALEWSAPLLTFGMVIAAAIDSVAGRAFIQSFELTTGAALWEHELSDARGLYPDRGAMSIDPTDGMLYAATLGGSVTAIDAIRGAIRWTSRVQGAVYGGVLTTPGALLVPADDSLFVLDRTDGAVRHVFRLGGRLDTAPTVENSAAFAACDDSHVYAFDLDHLTETWRTAADGPFNAAPIYHNGSVYAATMAGTVYAFDAATGAVRWRTLVTPKGVTASPALSPDGLLFVAGNDGFLHMISADAGNLIRSRRVSAAPLRTAPVCSGTTVYAGSDDGNLYALDADYTVHRIYETTPGARIASAGPALYGDTLACAATNGVLYVLRAA</sequence>
<proteinExistence type="predicted"/>
<dbReference type="InterPro" id="IPR015943">
    <property type="entry name" value="WD40/YVTN_repeat-like_dom_sf"/>
</dbReference>
<protein>
    <recommendedName>
        <fullName evidence="1">Pyrrolo-quinoline quinone repeat domain-containing protein</fullName>
    </recommendedName>
</protein>
<gene>
    <name evidence="2" type="ORF">CCAX7_18790</name>
</gene>
<keyword evidence="3" id="KW-1185">Reference proteome</keyword>
<dbReference type="Gene3D" id="2.40.128.630">
    <property type="match status" value="1"/>
</dbReference>